<evidence type="ECO:0000313" key="1">
    <source>
        <dbReference type="EMBL" id="KAJ7226911.1"/>
    </source>
</evidence>
<dbReference type="Proteomes" id="UP001219525">
    <property type="component" value="Unassembled WGS sequence"/>
</dbReference>
<reference evidence="1" key="1">
    <citation type="submission" date="2023-03" db="EMBL/GenBank/DDBJ databases">
        <title>Massive genome expansion in bonnet fungi (Mycena s.s.) driven by repeated elements and novel gene families across ecological guilds.</title>
        <authorList>
            <consortium name="Lawrence Berkeley National Laboratory"/>
            <person name="Harder C.B."/>
            <person name="Miyauchi S."/>
            <person name="Viragh M."/>
            <person name="Kuo A."/>
            <person name="Thoen E."/>
            <person name="Andreopoulos B."/>
            <person name="Lu D."/>
            <person name="Skrede I."/>
            <person name="Drula E."/>
            <person name="Henrissat B."/>
            <person name="Morin E."/>
            <person name="Kohler A."/>
            <person name="Barry K."/>
            <person name="LaButti K."/>
            <person name="Morin E."/>
            <person name="Salamov A."/>
            <person name="Lipzen A."/>
            <person name="Mereny Z."/>
            <person name="Hegedus B."/>
            <person name="Baldrian P."/>
            <person name="Stursova M."/>
            <person name="Weitz H."/>
            <person name="Taylor A."/>
            <person name="Grigoriev I.V."/>
            <person name="Nagy L.G."/>
            <person name="Martin F."/>
            <person name="Kauserud H."/>
        </authorList>
    </citation>
    <scope>NUCLEOTIDE SEQUENCE</scope>
    <source>
        <strain evidence="1">9144</strain>
    </source>
</reference>
<evidence type="ECO:0000313" key="2">
    <source>
        <dbReference type="Proteomes" id="UP001219525"/>
    </source>
</evidence>
<feature type="non-terminal residue" evidence="1">
    <location>
        <position position="1"/>
    </location>
</feature>
<gene>
    <name evidence="1" type="ORF">GGX14DRAFT_313247</name>
</gene>
<keyword evidence="2" id="KW-1185">Reference proteome</keyword>
<dbReference type="EMBL" id="JARJCW010000003">
    <property type="protein sequence ID" value="KAJ7226911.1"/>
    <property type="molecule type" value="Genomic_DNA"/>
</dbReference>
<proteinExistence type="predicted"/>
<dbReference type="Pfam" id="PF18759">
    <property type="entry name" value="Plavaka"/>
    <property type="match status" value="1"/>
</dbReference>
<protein>
    <submittedName>
        <fullName evidence="1">Uncharacterized protein</fullName>
    </submittedName>
</protein>
<sequence>TAFENLRDAQRLAELPPWDPFDSEKEWGLGKWLAESGVSQARINQFLKLDIIKENIQPSFHNARALYQKIDTLPTGPRWNCEVLEITGDELDHLGKSKTEKVHFWQRDCVEAIKTIIANPTFKDHLRYAPEQVYLDEECTKREYEEMWTGDTWWELQVQRHCSSRLQSSNSAQGKLPVGATVVPVILASDKTQLSTFSGDKQAWPVYLSVGNLSKDIRRKPSLHGTILIGYIPVSK</sequence>
<accession>A0AAD6YR23</accession>
<comment type="caution">
    <text evidence="1">The sequence shown here is derived from an EMBL/GenBank/DDBJ whole genome shotgun (WGS) entry which is preliminary data.</text>
</comment>
<feature type="non-terminal residue" evidence="1">
    <location>
        <position position="236"/>
    </location>
</feature>
<dbReference type="AlphaFoldDB" id="A0AAD6YR23"/>
<dbReference type="InterPro" id="IPR041078">
    <property type="entry name" value="Plavaka"/>
</dbReference>
<name>A0AAD6YR23_9AGAR</name>
<organism evidence="1 2">
    <name type="scientific">Mycena pura</name>
    <dbReference type="NCBI Taxonomy" id="153505"/>
    <lineage>
        <taxon>Eukaryota</taxon>
        <taxon>Fungi</taxon>
        <taxon>Dikarya</taxon>
        <taxon>Basidiomycota</taxon>
        <taxon>Agaricomycotina</taxon>
        <taxon>Agaricomycetes</taxon>
        <taxon>Agaricomycetidae</taxon>
        <taxon>Agaricales</taxon>
        <taxon>Marasmiineae</taxon>
        <taxon>Mycenaceae</taxon>
        <taxon>Mycena</taxon>
    </lineage>
</organism>